<feature type="domain" description="DUF6314" evidence="1">
    <location>
        <begin position="10"/>
        <end position="134"/>
    </location>
</feature>
<comment type="caution">
    <text evidence="2">The sequence shown here is derived from an EMBL/GenBank/DDBJ whole genome shotgun (WGS) entry which is preliminary data.</text>
</comment>
<dbReference type="Pfam" id="PF19834">
    <property type="entry name" value="DUF6314"/>
    <property type="match status" value="1"/>
</dbReference>
<name>A0A6L6IRD3_9RHOB</name>
<evidence type="ECO:0000259" key="1">
    <source>
        <dbReference type="Pfam" id="PF19834"/>
    </source>
</evidence>
<proteinExistence type="predicted"/>
<accession>A0A6L6IRD3</accession>
<protein>
    <recommendedName>
        <fullName evidence="1">DUF6314 domain-containing protein</fullName>
    </recommendedName>
</protein>
<organism evidence="2 3">
    <name type="scientific">Paracoccus shanxieyensis</name>
    <dbReference type="NCBI Taxonomy" id="2675752"/>
    <lineage>
        <taxon>Bacteria</taxon>
        <taxon>Pseudomonadati</taxon>
        <taxon>Pseudomonadota</taxon>
        <taxon>Alphaproteobacteria</taxon>
        <taxon>Rhodobacterales</taxon>
        <taxon>Paracoccaceae</taxon>
        <taxon>Paracoccus</taxon>
    </lineage>
</organism>
<dbReference type="Proteomes" id="UP000478740">
    <property type="component" value="Unassembled WGS sequence"/>
</dbReference>
<dbReference type="InterPro" id="IPR045632">
    <property type="entry name" value="DUF6314"/>
</dbReference>
<sequence>MELHELLARDWRFSRSASTGERFTGTARFAPAPDGTLHYHEEGRITFQNGASSMFFRDYVYRVQNDRLTAFFSDMRLFHAVTLSRRGDVWQGAGHHLCIADDYDTTYLIAPDRLRITHDVAGPKKAYRLETEYRPA</sequence>
<keyword evidence="3" id="KW-1185">Reference proteome</keyword>
<dbReference type="RefSeq" id="WP_155042665.1">
    <property type="nucleotide sequence ID" value="NZ_WMIH01000001.1"/>
</dbReference>
<dbReference type="EMBL" id="WMII01000001">
    <property type="protein sequence ID" value="MTH62713.1"/>
    <property type="molecule type" value="Genomic_DNA"/>
</dbReference>
<evidence type="ECO:0000313" key="2">
    <source>
        <dbReference type="EMBL" id="MTH62713.1"/>
    </source>
</evidence>
<gene>
    <name evidence="2" type="ORF">GL284_00350</name>
</gene>
<evidence type="ECO:0000313" key="3">
    <source>
        <dbReference type="Proteomes" id="UP000478740"/>
    </source>
</evidence>
<dbReference type="AlphaFoldDB" id="A0A6L6IRD3"/>
<reference evidence="2 3" key="1">
    <citation type="submission" date="2019-11" db="EMBL/GenBank/DDBJ databases">
        <authorList>
            <person name="Dong K."/>
        </authorList>
    </citation>
    <scope>NUCLEOTIDE SEQUENCE [LARGE SCALE GENOMIC DNA]</scope>
    <source>
        <strain evidence="2 3">DK608</strain>
    </source>
</reference>